<organism evidence="1 2">
    <name type="scientific">Treponema bryantii</name>
    <dbReference type="NCBI Taxonomy" id="163"/>
    <lineage>
        <taxon>Bacteria</taxon>
        <taxon>Pseudomonadati</taxon>
        <taxon>Spirochaetota</taxon>
        <taxon>Spirochaetia</taxon>
        <taxon>Spirochaetales</taxon>
        <taxon>Treponemataceae</taxon>
        <taxon>Treponema</taxon>
    </lineage>
</organism>
<sequence length="80" mass="9296">MKDNELFEAMQNTLSVLGEEWESVNYGGELHFCMLSEKAKVILEGYLESIRKVLTEHVIDFMIWQGDENDSNSWCVVVYC</sequence>
<keyword evidence="2" id="KW-1185">Reference proteome</keyword>
<protein>
    <submittedName>
        <fullName evidence="1">Uncharacterized protein</fullName>
    </submittedName>
</protein>
<name>A0A1H9AWM7_9SPIR</name>
<evidence type="ECO:0000313" key="1">
    <source>
        <dbReference type="EMBL" id="SEP81166.1"/>
    </source>
</evidence>
<gene>
    <name evidence="1" type="ORF">SAMN04487977_101498</name>
</gene>
<dbReference type="AlphaFoldDB" id="A0A1H9AWM7"/>
<dbReference type="RefSeq" id="WP_074640583.1">
    <property type="nucleotide sequence ID" value="NZ_FOFU01000001.1"/>
</dbReference>
<dbReference type="EMBL" id="FOFU01000001">
    <property type="protein sequence ID" value="SEP81166.1"/>
    <property type="molecule type" value="Genomic_DNA"/>
</dbReference>
<evidence type="ECO:0000313" key="2">
    <source>
        <dbReference type="Proteomes" id="UP000182360"/>
    </source>
</evidence>
<dbReference type="Proteomes" id="UP000182360">
    <property type="component" value="Unassembled WGS sequence"/>
</dbReference>
<accession>A0A1H9AWM7</accession>
<reference evidence="1 2" key="1">
    <citation type="submission" date="2016-10" db="EMBL/GenBank/DDBJ databases">
        <authorList>
            <person name="de Groot N.N."/>
        </authorList>
    </citation>
    <scope>NUCLEOTIDE SEQUENCE [LARGE SCALE GENOMIC DNA]</scope>
    <source>
        <strain evidence="1 2">B25</strain>
    </source>
</reference>
<proteinExistence type="predicted"/>